<sequence>MKRLSFPRLAIFSWFARAFFLLISVGAASLLSSPPLFICLPSAPGVSIHSLSGRSLHSRAPQTSEEPVSLPRLSPHSESRFRLQNLSRGSLGDCGKMTVSALSCLPRTLAPAFLLPVSSRAPLSYRLSRAPVTCAGTRARRERRFADRTPPHRRSTLRSYALPLQDSSAFPSLSCSLSCSPSSLRLSSPRSSLPSPPACMQASSVSPSLSSVSLRSLSTSASSPGGALRAEGSEEDGRESVCGLSPDAPALAYQVLESRARPVRRDAPALLVVHGLLGSKRNMRSFAALLNSPKIVAVDLRNHGESPWRDSMRVSDLGHDLVHMLHSKPDLFSPPSSLSPLSSSLDSSGAVPRSAGDVVLIGHSLGGLAAMYAALQAPRHACGTGTECTRVKGLVVLDIAPADYSQSRHDAQPITSKQVVSILCDLPMSAFDDKLQLERTLGATDPPLPPAMVKWLMTAVKERREKKPASSPWRETGRPSRTADKTLKKDEKVALAWEMNLQAIKRMLQTKQLRWPSEDFGSRGASDGSVDSPDNETVEREATEGEASGGEGNAGGEKHTRAVFDGPVLFVKGANSQYVDLKRDWEAILRYFPRAKHRTVQNAGHWLHAEQPVQTAEFINEFLQQL</sequence>
<dbReference type="PANTHER" id="PTHR46118:SF4">
    <property type="entry name" value="PROTEIN ABHD11"/>
    <property type="match status" value="1"/>
</dbReference>
<feature type="region of interest" description="Disordered" evidence="3">
    <location>
        <begin position="216"/>
        <end position="243"/>
    </location>
</feature>
<feature type="compositionally biased region" description="Low complexity" evidence="3">
    <location>
        <begin position="216"/>
        <end position="228"/>
    </location>
</feature>
<feature type="region of interest" description="Disordered" evidence="3">
    <location>
        <begin position="57"/>
        <end position="76"/>
    </location>
</feature>
<organism evidence="5">
    <name type="scientific">Neospora caninum (strain Liverpool)</name>
    <dbReference type="NCBI Taxonomy" id="572307"/>
    <lineage>
        <taxon>Eukaryota</taxon>
        <taxon>Sar</taxon>
        <taxon>Alveolata</taxon>
        <taxon>Apicomplexa</taxon>
        <taxon>Conoidasida</taxon>
        <taxon>Coccidia</taxon>
        <taxon>Eucoccidiorida</taxon>
        <taxon>Eimeriorina</taxon>
        <taxon>Sarcocystidae</taxon>
        <taxon>Neospora</taxon>
    </lineage>
</organism>
<dbReference type="EMBL" id="LN714480">
    <property type="protein sequence ID" value="CEL65868.1"/>
    <property type="molecule type" value="Genomic_DNA"/>
</dbReference>
<dbReference type="Gene3D" id="3.40.50.1820">
    <property type="entry name" value="alpha/beta hydrolase"/>
    <property type="match status" value="1"/>
</dbReference>
<protein>
    <submittedName>
        <fullName evidence="5">Hydrolase, alpha/beta fold family domain-containing protein, putative</fullName>
    </submittedName>
</protein>
<evidence type="ECO:0000259" key="4">
    <source>
        <dbReference type="Pfam" id="PF12697"/>
    </source>
</evidence>
<keyword evidence="2 5" id="KW-0378">Hydrolase</keyword>
<gene>
    <name evidence="5" type="ORF">BN1204_016980</name>
</gene>
<feature type="region of interest" description="Disordered" evidence="3">
    <location>
        <begin position="138"/>
        <end position="159"/>
    </location>
</feature>
<accession>A0A0F7U7R0</accession>
<evidence type="ECO:0000256" key="3">
    <source>
        <dbReference type="SAM" id="MobiDB-lite"/>
    </source>
</evidence>
<dbReference type="PANTHER" id="PTHR46118">
    <property type="entry name" value="PROTEIN ABHD11"/>
    <property type="match status" value="1"/>
</dbReference>
<reference evidence="5" key="1">
    <citation type="journal article" date="2015" name="PLoS ONE">
        <title>Comprehensive Evaluation of Toxoplasma gondii VEG and Neospora caninum LIV Genomes with Tachyzoite Stage Transcriptome and Proteome Defines Novel Transcript Features.</title>
        <authorList>
            <person name="Ramaprasad A."/>
            <person name="Mourier T."/>
            <person name="Naeem R."/>
            <person name="Malas T.B."/>
            <person name="Moussa E."/>
            <person name="Panigrahi A."/>
            <person name="Vermont S.J."/>
            <person name="Otto T.D."/>
            <person name="Wastling J."/>
            <person name="Pain A."/>
        </authorList>
    </citation>
    <scope>NUCLEOTIDE SEQUENCE</scope>
    <source>
        <strain evidence="5">Liverpool</strain>
    </source>
</reference>
<dbReference type="InterPro" id="IPR029058">
    <property type="entry name" value="AB_hydrolase_fold"/>
</dbReference>
<dbReference type="SUPFAM" id="SSF53474">
    <property type="entry name" value="alpha/beta-Hydrolases"/>
    <property type="match status" value="1"/>
</dbReference>
<evidence type="ECO:0000313" key="5">
    <source>
        <dbReference type="EMBL" id="CEL65868.1"/>
    </source>
</evidence>
<feature type="compositionally biased region" description="Basic and acidic residues" evidence="3">
    <location>
        <begin position="475"/>
        <end position="487"/>
    </location>
</feature>
<comment type="similarity">
    <text evidence="1">Belongs to the AB hydrolase superfamily.</text>
</comment>
<proteinExistence type="inferred from homology"/>
<feature type="compositionally biased region" description="Polar residues" evidence="3">
    <location>
        <begin position="57"/>
        <end position="66"/>
    </location>
</feature>
<feature type="region of interest" description="Disordered" evidence="3">
    <location>
        <begin position="517"/>
        <end position="559"/>
    </location>
</feature>
<dbReference type="Pfam" id="PF12697">
    <property type="entry name" value="Abhydrolase_6"/>
    <property type="match status" value="1"/>
</dbReference>
<dbReference type="AlphaFoldDB" id="A0A0F7U7R0"/>
<evidence type="ECO:0000256" key="2">
    <source>
        <dbReference type="ARBA" id="ARBA00022801"/>
    </source>
</evidence>
<feature type="domain" description="AB hydrolase-1" evidence="4">
    <location>
        <begin position="270"/>
        <end position="617"/>
    </location>
</feature>
<evidence type="ECO:0000256" key="1">
    <source>
        <dbReference type="ARBA" id="ARBA00008645"/>
    </source>
</evidence>
<dbReference type="InterPro" id="IPR000073">
    <property type="entry name" value="AB_hydrolase_1"/>
</dbReference>
<dbReference type="GO" id="GO:0016787">
    <property type="term" value="F:hydrolase activity"/>
    <property type="evidence" value="ECO:0007669"/>
    <property type="project" value="UniProtKB-KW"/>
</dbReference>
<name>A0A0F7U7R0_NEOCL</name>
<feature type="region of interest" description="Disordered" evidence="3">
    <location>
        <begin position="463"/>
        <end position="487"/>
    </location>
</feature>